<reference evidence="1" key="2">
    <citation type="submission" date="2023-01" db="EMBL/GenBank/DDBJ databases">
        <title>Draft genome sequence of Algimonas porphyrae strain NBRC 108216.</title>
        <authorList>
            <person name="Sun Q."/>
            <person name="Mori K."/>
        </authorList>
    </citation>
    <scope>NUCLEOTIDE SEQUENCE</scope>
    <source>
        <strain evidence="1">NBRC 108216</strain>
    </source>
</reference>
<comment type="caution">
    <text evidence="1">The sequence shown here is derived from an EMBL/GenBank/DDBJ whole genome shotgun (WGS) entry which is preliminary data.</text>
</comment>
<reference evidence="1" key="1">
    <citation type="journal article" date="2014" name="Int. J. Syst. Evol. Microbiol.">
        <title>Complete genome of a new Firmicutes species belonging to the dominant human colonic microbiota ('Ruminococcus bicirculans') reveals two chromosomes and a selective capacity to utilize plant glucans.</title>
        <authorList>
            <consortium name="NISC Comparative Sequencing Program"/>
            <person name="Wegmann U."/>
            <person name="Louis P."/>
            <person name="Goesmann A."/>
            <person name="Henrissat B."/>
            <person name="Duncan S.H."/>
            <person name="Flint H.J."/>
        </authorList>
    </citation>
    <scope>NUCLEOTIDE SEQUENCE</scope>
    <source>
        <strain evidence="1">NBRC 108216</strain>
    </source>
</reference>
<evidence type="ECO:0000313" key="1">
    <source>
        <dbReference type="EMBL" id="GLQ20391.1"/>
    </source>
</evidence>
<evidence type="ECO:0000313" key="2">
    <source>
        <dbReference type="Proteomes" id="UP001161390"/>
    </source>
</evidence>
<accession>A0ABQ5V1D6</accession>
<keyword evidence="2" id="KW-1185">Reference proteome</keyword>
<organism evidence="1 2">
    <name type="scientific">Algimonas porphyrae</name>
    <dbReference type="NCBI Taxonomy" id="1128113"/>
    <lineage>
        <taxon>Bacteria</taxon>
        <taxon>Pseudomonadati</taxon>
        <taxon>Pseudomonadota</taxon>
        <taxon>Alphaproteobacteria</taxon>
        <taxon>Maricaulales</taxon>
        <taxon>Robiginitomaculaceae</taxon>
        <taxon>Algimonas</taxon>
    </lineage>
</organism>
<gene>
    <name evidence="1" type="ORF">GCM10007854_13460</name>
</gene>
<dbReference type="InterPro" id="IPR053745">
    <property type="entry name" value="Viral_Tail_Comp_sf"/>
</dbReference>
<proteinExistence type="predicted"/>
<protein>
    <recommendedName>
        <fullName evidence="3">DUF3168 domain-containing protein</fullName>
    </recommendedName>
</protein>
<evidence type="ECO:0008006" key="3">
    <source>
        <dbReference type="Google" id="ProtNLM"/>
    </source>
</evidence>
<dbReference type="Pfam" id="PF11367">
    <property type="entry name" value="Tail_completion_gp17"/>
    <property type="match status" value="1"/>
</dbReference>
<dbReference type="Proteomes" id="UP001161390">
    <property type="component" value="Unassembled WGS sequence"/>
</dbReference>
<name>A0ABQ5V1D6_9PROT</name>
<dbReference type="EMBL" id="BSNJ01000002">
    <property type="protein sequence ID" value="GLQ20391.1"/>
    <property type="molecule type" value="Genomic_DNA"/>
</dbReference>
<dbReference type="InterPro" id="IPR021508">
    <property type="entry name" value="Gp17-like"/>
</dbReference>
<dbReference type="RefSeq" id="WP_284370911.1">
    <property type="nucleotide sequence ID" value="NZ_BSNJ01000002.1"/>
</dbReference>
<dbReference type="Gene3D" id="3.30.2000.30">
    <property type="match status" value="1"/>
</dbReference>
<sequence>MFQADLVARLRADATLTSQLGTSGGNPAINWLERPSKASLPSVTLSEVSSAPTYIQGGRLASTEATVQLDVWATTPLATIAALDRVVAVLETEAEHGSTFFFRGFVTSGPRSMRAEDIPGGMRVHRRTADITFTHKPA</sequence>